<dbReference type="EMBL" id="SNXR01000011">
    <property type="protein sequence ID" value="TDP61099.1"/>
    <property type="molecule type" value="Genomic_DNA"/>
</dbReference>
<evidence type="ECO:0000313" key="1">
    <source>
        <dbReference type="EMBL" id="TDP61099.1"/>
    </source>
</evidence>
<dbReference type="Proteomes" id="UP000295260">
    <property type="component" value="Unassembled WGS sequence"/>
</dbReference>
<dbReference type="RefSeq" id="WP_133532046.1">
    <property type="nucleotide sequence ID" value="NZ_SNXR01000011.1"/>
</dbReference>
<keyword evidence="2" id="KW-1185">Reference proteome</keyword>
<dbReference type="OrthoDB" id="1332330at2"/>
<evidence type="ECO:0000313" key="2">
    <source>
        <dbReference type="Proteomes" id="UP000295260"/>
    </source>
</evidence>
<sequence>MKRIFQLIIILFCQNLFCQEYHFDGFLEYKDSKDDNRYHMYFYNSNDESYELWVFDRSGEIYGGITDTKKKLIHEHEVINIDNSIKFNYRCSRKWEEESNHYRTNPFYNVTKKEIDSTKTEVTILIYRNEKKKKVDSKIEIIIDNSELIANKNIIFPLVHGINLNNIFPEIRGIPTSIKIKNRYGFKTTHTLVRKEKINTILTVDNIKIKQYN</sequence>
<organism evidence="1 2">
    <name type="scientific">Flavobacterium dankookense</name>
    <dbReference type="NCBI Taxonomy" id="706186"/>
    <lineage>
        <taxon>Bacteria</taxon>
        <taxon>Pseudomonadati</taxon>
        <taxon>Bacteroidota</taxon>
        <taxon>Flavobacteriia</taxon>
        <taxon>Flavobacteriales</taxon>
        <taxon>Flavobacteriaceae</taxon>
        <taxon>Flavobacterium</taxon>
    </lineage>
</organism>
<name>A0A4R6QHN2_9FLAO</name>
<protein>
    <recommendedName>
        <fullName evidence="3">GLPGLI family protein</fullName>
    </recommendedName>
</protein>
<accession>A0A4R6QHN2</accession>
<reference evidence="1 2" key="1">
    <citation type="submission" date="2019-03" db="EMBL/GenBank/DDBJ databases">
        <title>Genomic Encyclopedia of Archaeal and Bacterial Type Strains, Phase II (KMG-II): from individual species to whole genera.</title>
        <authorList>
            <person name="Goeker M."/>
        </authorList>
    </citation>
    <scope>NUCLEOTIDE SEQUENCE [LARGE SCALE GENOMIC DNA]</scope>
    <source>
        <strain evidence="1 2">DSM 25687</strain>
    </source>
</reference>
<dbReference type="AlphaFoldDB" id="A0A4R6QHN2"/>
<evidence type="ECO:0008006" key="3">
    <source>
        <dbReference type="Google" id="ProtNLM"/>
    </source>
</evidence>
<proteinExistence type="predicted"/>
<gene>
    <name evidence="1" type="ORF">BC748_0709</name>
</gene>
<comment type="caution">
    <text evidence="1">The sequence shown here is derived from an EMBL/GenBank/DDBJ whole genome shotgun (WGS) entry which is preliminary data.</text>
</comment>